<organism evidence="2 3">
    <name type="scientific">Zizania palustris</name>
    <name type="common">Northern wild rice</name>
    <dbReference type="NCBI Taxonomy" id="103762"/>
    <lineage>
        <taxon>Eukaryota</taxon>
        <taxon>Viridiplantae</taxon>
        <taxon>Streptophyta</taxon>
        <taxon>Embryophyta</taxon>
        <taxon>Tracheophyta</taxon>
        <taxon>Spermatophyta</taxon>
        <taxon>Magnoliopsida</taxon>
        <taxon>Liliopsida</taxon>
        <taxon>Poales</taxon>
        <taxon>Poaceae</taxon>
        <taxon>BOP clade</taxon>
        <taxon>Oryzoideae</taxon>
        <taxon>Oryzeae</taxon>
        <taxon>Zizaniinae</taxon>
        <taxon>Zizania</taxon>
    </lineage>
</organism>
<dbReference type="EMBL" id="JAAALK010000286">
    <property type="protein sequence ID" value="KAG8061371.1"/>
    <property type="molecule type" value="Genomic_DNA"/>
</dbReference>
<sequence length="168" mass="18576">MRGSTLPLSPWPVTPRRRRLSVLVESDSCEGVRLGDREYRSSCTTKSGVADHGVEAWSRGRRTAGWRHARRMLVEWQPSRSPVTPRRRLLSLQPRAGRNGGPVVGARRSEERTEEKGRAVADGEWRRPGGGLVEEAQHRQRTGGVSSGRADGGDAECPADGWTVEDQI</sequence>
<evidence type="ECO:0000313" key="3">
    <source>
        <dbReference type="Proteomes" id="UP000729402"/>
    </source>
</evidence>
<evidence type="ECO:0000313" key="2">
    <source>
        <dbReference type="EMBL" id="KAG8061371.1"/>
    </source>
</evidence>
<protein>
    <submittedName>
        <fullName evidence="2">Uncharacterized protein</fullName>
    </submittedName>
</protein>
<feature type="compositionally biased region" description="Basic and acidic residues" evidence="1">
    <location>
        <begin position="107"/>
        <end position="127"/>
    </location>
</feature>
<reference evidence="2" key="2">
    <citation type="submission" date="2021-02" db="EMBL/GenBank/DDBJ databases">
        <authorList>
            <person name="Kimball J.A."/>
            <person name="Haas M.W."/>
            <person name="Macchietto M."/>
            <person name="Kono T."/>
            <person name="Duquette J."/>
            <person name="Shao M."/>
        </authorList>
    </citation>
    <scope>NUCLEOTIDE SEQUENCE</scope>
    <source>
        <tissue evidence="2">Fresh leaf tissue</tissue>
    </source>
</reference>
<feature type="region of interest" description="Disordered" evidence="1">
    <location>
        <begin position="79"/>
        <end position="168"/>
    </location>
</feature>
<keyword evidence="3" id="KW-1185">Reference proteome</keyword>
<comment type="caution">
    <text evidence="2">The sequence shown here is derived from an EMBL/GenBank/DDBJ whole genome shotgun (WGS) entry which is preliminary data.</text>
</comment>
<proteinExistence type="predicted"/>
<dbReference type="Proteomes" id="UP000729402">
    <property type="component" value="Unassembled WGS sequence"/>
</dbReference>
<evidence type="ECO:0000256" key="1">
    <source>
        <dbReference type="SAM" id="MobiDB-lite"/>
    </source>
</evidence>
<gene>
    <name evidence="2" type="ORF">GUJ93_ZPchr0003g18040</name>
</gene>
<dbReference type="AlphaFoldDB" id="A0A8J5SST0"/>
<reference evidence="2" key="1">
    <citation type="journal article" date="2021" name="bioRxiv">
        <title>Whole Genome Assembly and Annotation of Northern Wild Rice, Zizania palustris L., Supports a Whole Genome Duplication in the Zizania Genus.</title>
        <authorList>
            <person name="Haas M."/>
            <person name="Kono T."/>
            <person name="Macchietto M."/>
            <person name="Millas R."/>
            <person name="McGilp L."/>
            <person name="Shao M."/>
            <person name="Duquette J."/>
            <person name="Hirsch C.N."/>
            <person name="Kimball J."/>
        </authorList>
    </citation>
    <scope>NUCLEOTIDE SEQUENCE</scope>
    <source>
        <tissue evidence="2">Fresh leaf tissue</tissue>
    </source>
</reference>
<accession>A0A8J5SST0</accession>
<name>A0A8J5SST0_ZIZPA</name>